<dbReference type="PANTHER" id="PTHR46300">
    <property type="entry name" value="P450, PUTATIVE (EUROFUNG)-RELATED-RELATED"/>
    <property type="match status" value="1"/>
</dbReference>
<evidence type="ECO:0000313" key="11">
    <source>
        <dbReference type="EMBL" id="KAK7453292.1"/>
    </source>
</evidence>
<feature type="signal peptide" evidence="10">
    <location>
        <begin position="1"/>
        <end position="21"/>
    </location>
</feature>
<dbReference type="SUPFAM" id="SSF48264">
    <property type="entry name" value="Cytochrome P450"/>
    <property type="match status" value="1"/>
</dbReference>
<evidence type="ECO:0000256" key="8">
    <source>
        <dbReference type="ARBA" id="ARBA00023033"/>
    </source>
</evidence>
<sequence length="538" mass="60766">MGVSWFLIFVVLFVVFKLSASFFHQSRSHLPFPPGPKRIPFLGNIANAISRRKAGTHQWAHYLELSRKYQSDVVHIDILGDHIIILNSVKATNEILEKRSGLYSSRPPMHMHRDLVGWHWNFATMPYTSKWRLHRRIFHQDFQSQAIAIYEPIILQSCSDFLKKLVPTDHNLSFEVPDIEHEDLDGYVRNHAGSVILRAVYGMKTREEIDDYVVLVGLAAPSVLETMNHGSFFVDHFPLLKYLPAWLPGTSFKNKAKAWAPTVSNLVNSPWEKFKSAFLSGASSTCVAAKNFEKFNLVAGSTNTSKESDIDIEEIIRNTAGIAYFAGSDTTVSLLMSSLFALSHHPEVQKKAQNELDMAIGHDRLPNFSDRHNLPYIEAILKEAQRMFPVTPLALPHCSVSDDIYEGYFIPKGSVIIGNVWAILHDQETYHDPMHFNPDRFMGEKSTLPPDPELYAFGFGRRVCPGRHFALQSAWIVIASVLATCNIMKPHSDDSNDKIDLVEDFADGLVMHPKPFKCCITPRSPIALKLMTAGYSTM</sequence>
<comment type="similarity">
    <text evidence="3 9">Belongs to the cytochrome P450 family.</text>
</comment>
<dbReference type="PROSITE" id="PS00086">
    <property type="entry name" value="CYTOCHROME_P450"/>
    <property type="match status" value="1"/>
</dbReference>
<dbReference type="Pfam" id="PF00067">
    <property type="entry name" value="p450"/>
    <property type="match status" value="1"/>
</dbReference>
<keyword evidence="4 9" id="KW-0349">Heme</keyword>
<dbReference type="InterPro" id="IPR001128">
    <property type="entry name" value="Cyt_P450"/>
</dbReference>
<keyword evidence="12" id="KW-1185">Reference proteome</keyword>
<dbReference type="InterPro" id="IPR002401">
    <property type="entry name" value="Cyt_P450_E_grp-I"/>
</dbReference>
<dbReference type="PRINTS" id="PR00463">
    <property type="entry name" value="EP450I"/>
</dbReference>
<gene>
    <name evidence="11" type="ORF">VKT23_011968</name>
</gene>
<dbReference type="InterPro" id="IPR050364">
    <property type="entry name" value="Cytochrome_P450_fung"/>
</dbReference>
<evidence type="ECO:0000256" key="2">
    <source>
        <dbReference type="ARBA" id="ARBA00005179"/>
    </source>
</evidence>
<dbReference type="Proteomes" id="UP001498398">
    <property type="component" value="Unassembled WGS sequence"/>
</dbReference>
<dbReference type="EMBL" id="JBANRG010000027">
    <property type="protein sequence ID" value="KAK7453292.1"/>
    <property type="molecule type" value="Genomic_DNA"/>
</dbReference>
<reference evidence="11 12" key="1">
    <citation type="submission" date="2024-01" db="EMBL/GenBank/DDBJ databases">
        <title>A draft genome for the cacao thread blight pathogen Marasmiellus scandens.</title>
        <authorList>
            <person name="Baruah I.K."/>
            <person name="Leung J."/>
            <person name="Bukari Y."/>
            <person name="Amoako-Attah I."/>
            <person name="Meinhardt L.W."/>
            <person name="Bailey B.A."/>
            <person name="Cohen S.P."/>
        </authorList>
    </citation>
    <scope>NUCLEOTIDE SEQUENCE [LARGE SCALE GENOMIC DNA]</scope>
    <source>
        <strain evidence="11 12">GH-19</strain>
    </source>
</reference>
<comment type="caution">
    <text evidence="11">The sequence shown here is derived from an EMBL/GenBank/DDBJ whole genome shotgun (WGS) entry which is preliminary data.</text>
</comment>
<dbReference type="InterPro" id="IPR017972">
    <property type="entry name" value="Cyt_P450_CS"/>
</dbReference>
<proteinExistence type="inferred from homology"/>
<evidence type="ECO:0000256" key="5">
    <source>
        <dbReference type="ARBA" id="ARBA00022723"/>
    </source>
</evidence>
<evidence type="ECO:0000256" key="6">
    <source>
        <dbReference type="ARBA" id="ARBA00023002"/>
    </source>
</evidence>
<organism evidence="11 12">
    <name type="scientific">Marasmiellus scandens</name>
    <dbReference type="NCBI Taxonomy" id="2682957"/>
    <lineage>
        <taxon>Eukaryota</taxon>
        <taxon>Fungi</taxon>
        <taxon>Dikarya</taxon>
        <taxon>Basidiomycota</taxon>
        <taxon>Agaricomycotina</taxon>
        <taxon>Agaricomycetes</taxon>
        <taxon>Agaricomycetidae</taxon>
        <taxon>Agaricales</taxon>
        <taxon>Marasmiineae</taxon>
        <taxon>Omphalotaceae</taxon>
        <taxon>Marasmiellus</taxon>
    </lineage>
</organism>
<keyword evidence="6 9" id="KW-0560">Oxidoreductase</keyword>
<accession>A0ABR1JA44</accession>
<keyword evidence="8 9" id="KW-0503">Monooxygenase</keyword>
<dbReference type="Gene3D" id="1.10.630.10">
    <property type="entry name" value="Cytochrome P450"/>
    <property type="match status" value="1"/>
</dbReference>
<evidence type="ECO:0000313" key="12">
    <source>
        <dbReference type="Proteomes" id="UP001498398"/>
    </source>
</evidence>
<dbReference type="PANTHER" id="PTHR46300:SF7">
    <property type="entry name" value="P450, PUTATIVE (EUROFUNG)-RELATED"/>
    <property type="match status" value="1"/>
</dbReference>
<evidence type="ECO:0000256" key="10">
    <source>
        <dbReference type="SAM" id="SignalP"/>
    </source>
</evidence>
<name>A0ABR1JA44_9AGAR</name>
<keyword evidence="5 9" id="KW-0479">Metal-binding</keyword>
<comment type="pathway">
    <text evidence="2">Secondary metabolite biosynthesis.</text>
</comment>
<dbReference type="CDD" id="cd11065">
    <property type="entry name" value="CYP64-like"/>
    <property type="match status" value="1"/>
</dbReference>
<evidence type="ECO:0000256" key="9">
    <source>
        <dbReference type="RuleBase" id="RU000461"/>
    </source>
</evidence>
<evidence type="ECO:0000256" key="7">
    <source>
        <dbReference type="ARBA" id="ARBA00023004"/>
    </source>
</evidence>
<protein>
    <recommendedName>
        <fullName evidence="13">Cytochrome P450</fullName>
    </recommendedName>
</protein>
<keyword evidence="10" id="KW-0732">Signal</keyword>
<feature type="chain" id="PRO_5045633349" description="Cytochrome P450" evidence="10">
    <location>
        <begin position="22"/>
        <end position="538"/>
    </location>
</feature>
<evidence type="ECO:0008006" key="13">
    <source>
        <dbReference type="Google" id="ProtNLM"/>
    </source>
</evidence>
<evidence type="ECO:0000256" key="3">
    <source>
        <dbReference type="ARBA" id="ARBA00010617"/>
    </source>
</evidence>
<evidence type="ECO:0000256" key="1">
    <source>
        <dbReference type="ARBA" id="ARBA00001971"/>
    </source>
</evidence>
<dbReference type="InterPro" id="IPR036396">
    <property type="entry name" value="Cyt_P450_sf"/>
</dbReference>
<dbReference type="PRINTS" id="PR00385">
    <property type="entry name" value="P450"/>
</dbReference>
<keyword evidence="7 9" id="KW-0408">Iron</keyword>
<comment type="cofactor">
    <cofactor evidence="1">
        <name>heme</name>
        <dbReference type="ChEBI" id="CHEBI:30413"/>
    </cofactor>
</comment>
<evidence type="ECO:0000256" key="4">
    <source>
        <dbReference type="ARBA" id="ARBA00022617"/>
    </source>
</evidence>